<dbReference type="CDD" id="cd00887">
    <property type="entry name" value="MoeA"/>
    <property type="match status" value="1"/>
</dbReference>
<dbReference type="EC" id="2.10.1.1" evidence="7"/>
<name>A0ABN1V446_9ACTN</name>
<dbReference type="Gene3D" id="2.170.190.11">
    <property type="entry name" value="Molybdopterin biosynthesis moea protein, domain 3"/>
    <property type="match status" value="1"/>
</dbReference>
<evidence type="ECO:0000256" key="2">
    <source>
        <dbReference type="ARBA" id="ARBA00005046"/>
    </source>
</evidence>
<comment type="function">
    <text evidence="1 7">Catalyzes the insertion of molybdate into adenylated molybdopterin with the concomitant release of AMP.</text>
</comment>
<dbReference type="InterPro" id="IPR005110">
    <property type="entry name" value="MoeA_linker/N"/>
</dbReference>
<comment type="cofactor">
    <cofactor evidence="7">
        <name>Mg(2+)</name>
        <dbReference type="ChEBI" id="CHEBI:18420"/>
    </cofactor>
</comment>
<comment type="catalytic activity">
    <reaction evidence="6">
        <text>adenylyl-molybdopterin + molybdate = Mo-molybdopterin + AMP + H(+)</text>
        <dbReference type="Rhea" id="RHEA:35047"/>
        <dbReference type="ChEBI" id="CHEBI:15378"/>
        <dbReference type="ChEBI" id="CHEBI:36264"/>
        <dbReference type="ChEBI" id="CHEBI:62727"/>
        <dbReference type="ChEBI" id="CHEBI:71302"/>
        <dbReference type="ChEBI" id="CHEBI:456215"/>
        <dbReference type="EC" id="2.10.1.1"/>
    </reaction>
</comment>
<comment type="similarity">
    <text evidence="3 7">Belongs to the MoeA family.</text>
</comment>
<dbReference type="InterPro" id="IPR036425">
    <property type="entry name" value="MoaB/Mog-like_dom_sf"/>
</dbReference>
<keyword evidence="7" id="KW-0479">Metal-binding</keyword>
<dbReference type="InterPro" id="IPR036135">
    <property type="entry name" value="MoeA_linker/N_sf"/>
</dbReference>
<keyword evidence="5 7" id="KW-0501">Molybdenum cofactor biosynthesis</keyword>
<evidence type="ECO:0000256" key="3">
    <source>
        <dbReference type="ARBA" id="ARBA00010763"/>
    </source>
</evidence>
<accession>A0ABN1V446</accession>
<keyword evidence="11" id="KW-1185">Reference proteome</keyword>
<evidence type="ECO:0000259" key="9">
    <source>
        <dbReference type="SMART" id="SM00852"/>
    </source>
</evidence>
<dbReference type="PANTHER" id="PTHR10192">
    <property type="entry name" value="MOLYBDOPTERIN BIOSYNTHESIS PROTEIN"/>
    <property type="match status" value="1"/>
</dbReference>
<feature type="compositionally biased region" description="Gly residues" evidence="8">
    <location>
        <begin position="19"/>
        <end position="32"/>
    </location>
</feature>
<evidence type="ECO:0000256" key="7">
    <source>
        <dbReference type="RuleBase" id="RU365090"/>
    </source>
</evidence>
<comment type="pathway">
    <text evidence="2 7">Cofactor biosynthesis; molybdopterin biosynthesis.</text>
</comment>
<evidence type="ECO:0000256" key="4">
    <source>
        <dbReference type="ARBA" id="ARBA00022505"/>
    </source>
</evidence>
<dbReference type="NCBIfam" id="TIGR00177">
    <property type="entry name" value="molyb_syn"/>
    <property type="match status" value="1"/>
</dbReference>
<dbReference type="PANTHER" id="PTHR10192:SF5">
    <property type="entry name" value="GEPHYRIN"/>
    <property type="match status" value="1"/>
</dbReference>
<evidence type="ECO:0000256" key="6">
    <source>
        <dbReference type="ARBA" id="ARBA00047317"/>
    </source>
</evidence>
<dbReference type="Gene3D" id="2.40.340.10">
    <property type="entry name" value="MoeA, C-terminal, domain IV"/>
    <property type="match status" value="1"/>
</dbReference>
<evidence type="ECO:0000313" key="11">
    <source>
        <dbReference type="Proteomes" id="UP001501371"/>
    </source>
</evidence>
<comment type="caution">
    <text evidence="10">The sequence shown here is derived from an EMBL/GenBank/DDBJ whole genome shotgun (WGS) entry which is preliminary data.</text>
</comment>
<dbReference type="Pfam" id="PF03454">
    <property type="entry name" value="MoeA_C"/>
    <property type="match status" value="1"/>
</dbReference>
<keyword evidence="7" id="KW-0808">Transferase</keyword>
<dbReference type="NCBIfam" id="NF045515">
    <property type="entry name" value="Glp_gephyrin"/>
    <property type="match status" value="1"/>
</dbReference>
<dbReference type="Proteomes" id="UP001501371">
    <property type="component" value="Unassembled WGS sequence"/>
</dbReference>
<dbReference type="SMART" id="SM00852">
    <property type="entry name" value="MoCF_biosynth"/>
    <property type="match status" value="1"/>
</dbReference>
<dbReference type="SUPFAM" id="SSF63867">
    <property type="entry name" value="MoeA C-terminal domain-like"/>
    <property type="match status" value="1"/>
</dbReference>
<protein>
    <recommendedName>
        <fullName evidence="7">Molybdopterin molybdenumtransferase</fullName>
        <ecNumber evidence="7">2.10.1.1</ecNumber>
    </recommendedName>
</protein>
<feature type="region of interest" description="Disordered" evidence="8">
    <location>
        <begin position="1"/>
        <end position="96"/>
    </location>
</feature>
<dbReference type="InterPro" id="IPR005111">
    <property type="entry name" value="MoeA_C_domain_IV"/>
</dbReference>
<evidence type="ECO:0000256" key="1">
    <source>
        <dbReference type="ARBA" id="ARBA00002901"/>
    </source>
</evidence>
<keyword evidence="7" id="KW-0460">Magnesium</keyword>
<evidence type="ECO:0000313" key="10">
    <source>
        <dbReference type="EMBL" id="GAA1193131.1"/>
    </source>
</evidence>
<dbReference type="Gene3D" id="3.40.980.10">
    <property type="entry name" value="MoaB/Mog-like domain"/>
    <property type="match status" value="1"/>
</dbReference>
<dbReference type="InterPro" id="IPR038987">
    <property type="entry name" value="MoeA-like"/>
</dbReference>
<dbReference type="SUPFAM" id="SSF63882">
    <property type="entry name" value="MoeA N-terminal region -like"/>
    <property type="match status" value="1"/>
</dbReference>
<dbReference type="Pfam" id="PF00994">
    <property type="entry name" value="MoCF_biosynth"/>
    <property type="match status" value="1"/>
</dbReference>
<sequence>MNDRAESAPGPDPEQAGRGPTGYGSGSFGPTGAGPVHPGPAGSAGTGPTEPEPSAGPESDGSGATGAQSPAGAVPDSGSGAGADTAAATAQGPAGPGRLWSVDEHLADILASVHPLEPIELQLPDAQGCVLVEDVTVPVALPPFDNSSMDGYAVRTADVSGATAEFPAVLTVIGDVAAGSGALPEVGPGEAARIMTGAPLPPGAEAVVPVEWTDGGSGGGAATMMSPAAAAGRDGASGEVRVFRSAEARAHVRPRGSDVQAGDLALKAGTVLGPPQIGLLAAIGRGRVRVRPRPRVVVLSTGSELVQPDEQLNEGQIYDSNSFALTAAAREAGAIAYRVGAVTDDAETLRATIEDQLIRADMVVTTGGVSVGAYDVVKEALSSVGDEDEPGSGIDFRTLAMQPGKPQGFGSIGPEHTPLLALPGNPVSSYVSFELFVRPAIRALMGRTDLHRPTVRARIEAERPLSSPAGRRQFLRATYDERTGTAAPVGGPGSHLVAALAQADALIVVPENTVSVEPGTEVDVILIG</sequence>
<keyword evidence="4 7" id="KW-0500">Molybdenum</keyword>
<dbReference type="Gene3D" id="3.90.105.10">
    <property type="entry name" value="Molybdopterin biosynthesis moea protein, domain 2"/>
    <property type="match status" value="1"/>
</dbReference>
<gene>
    <name evidence="10" type="ORF">GCM10009654_57950</name>
</gene>
<evidence type="ECO:0000256" key="5">
    <source>
        <dbReference type="ARBA" id="ARBA00023150"/>
    </source>
</evidence>
<organism evidence="10 11">
    <name type="scientific">Streptomyces hebeiensis</name>
    <dbReference type="NCBI Taxonomy" id="229486"/>
    <lineage>
        <taxon>Bacteria</taxon>
        <taxon>Bacillati</taxon>
        <taxon>Actinomycetota</taxon>
        <taxon>Actinomycetes</taxon>
        <taxon>Kitasatosporales</taxon>
        <taxon>Streptomycetaceae</taxon>
        <taxon>Streptomyces</taxon>
    </lineage>
</organism>
<reference evidence="10 11" key="1">
    <citation type="journal article" date="2019" name="Int. J. Syst. Evol. Microbiol.">
        <title>The Global Catalogue of Microorganisms (GCM) 10K type strain sequencing project: providing services to taxonomists for standard genome sequencing and annotation.</title>
        <authorList>
            <consortium name="The Broad Institute Genomics Platform"/>
            <consortium name="The Broad Institute Genome Sequencing Center for Infectious Disease"/>
            <person name="Wu L."/>
            <person name="Ma J."/>
        </authorList>
    </citation>
    <scope>NUCLEOTIDE SEQUENCE [LARGE SCALE GENOMIC DNA]</scope>
    <source>
        <strain evidence="10 11">JCM 12696</strain>
    </source>
</reference>
<dbReference type="SUPFAM" id="SSF53218">
    <property type="entry name" value="Molybdenum cofactor biosynthesis proteins"/>
    <property type="match status" value="1"/>
</dbReference>
<dbReference type="Pfam" id="PF03453">
    <property type="entry name" value="MoeA_N"/>
    <property type="match status" value="1"/>
</dbReference>
<dbReference type="InterPro" id="IPR001453">
    <property type="entry name" value="MoaB/Mog_dom"/>
</dbReference>
<feature type="compositionally biased region" description="Low complexity" evidence="8">
    <location>
        <begin position="76"/>
        <end position="96"/>
    </location>
</feature>
<dbReference type="EMBL" id="BAAAKV010000069">
    <property type="protein sequence ID" value="GAA1193131.1"/>
    <property type="molecule type" value="Genomic_DNA"/>
</dbReference>
<proteinExistence type="inferred from homology"/>
<dbReference type="InterPro" id="IPR036688">
    <property type="entry name" value="MoeA_C_domain_IV_sf"/>
</dbReference>
<feature type="domain" description="MoaB/Mog" evidence="9">
    <location>
        <begin position="297"/>
        <end position="443"/>
    </location>
</feature>
<evidence type="ECO:0000256" key="8">
    <source>
        <dbReference type="SAM" id="MobiDB-lite"/>
    </source>
</evidence>
<feature type="compositionally biased region" description="Low complexity" evidence="8">
    <location>
        <begin position="39"/>
        <end position="49"/>
    </location>
</feature>